<feature type="region of interest" description="Disordered" evidence="5">
    <location>
        <begin position="1"/>
        <end position="23"/>
    </location>
</feature>
<comment type="subcellular location">
    <subcellularLocation>
        <location evidence="1">Nucleus</location>
    </subcellularLocation>
</comment>
<dbReference type="InterPro" id="IPR019163">
    <property type="entry name" value="THO_Thoc5"/>
</dbReference>
<evidence type="ECO:0000313" key="6">
    <source>
        <dbReference type="EMBL" id="KAF7721496.1"/>
    </source>
</evidence>
<keyword evidence="7" id="KW-1185">Reference proteome</keyword>
<dbReference type="OrthoDB" id="20582at2759"/>
<gene>
    <name evidence="6" type="ORF">EC973_004545</name>
</gene>
<evidence type="ECO:0000313" key="7">
    <source>
        <dbReference type="Proteomes" id="UP000605846"/>
    </source>
</evidence>
<dbReference type="Pfam" id="PF09766">
    <property type="entry name" value="FmiP_Thoc5"/>
    <property type="match status" value="1"/>
</dbReference>
<comment type="caution">
    <text evidence="6">The sequence shown here is derived from an EMBL/GenBank/DDBJ whole genome shotgun (WGS) entry which is preliminary data.</text>
</comment>
<dbReference type="PANTHER" id="PTHR13375">
    <property type="entry name" value="FMS INTERACTING PROTEIN"/>
    <property type="match status" value="1"/>
</dbReference>
<dbReference type="Proteomes" id="UP000605846">
    <property type="component" value="Unassembled WGS sequence"/>
</dbReference>
<name>A0A8H7ELD8_9FUNG</name>
<feature type="coiled-coil region" evidence="4">
    <location>
        <begin position="91"/>
        <end position="139"/>
    </location>
</feature>
<dbReference type="AlphaFoldDB" id="A0A8H7ELD8"/>
<evidence type="ECO:0000256" key="5">
    <source>
        <dbReference type="SAM" id="MobiDB-lite"/>
    </source>
</evidence>
<dbReference type="GO" id="GO:0000445">
    <property type="term" value="C:THO complex part of transcription export complex"/>
    <property type="evidence" value="ECO:0007669"/>
    <property type="project" value="TreeGrafter"/>
</dbReference>
<dbReference type="PANTHER" id="PTHR13375:SF3">
    <property type="entry name" value="THO COMPLEX SUBUNIT 5 HOMOLOG"/>
    <property type="match status" value="1"/>
</dbReference>
<proteinExistence type="inferred from homology"/>
<sequence length="157" mass="18827">MKDLHARAFRDTRDSKQRTADAKAAMDERQVGLQNVMYEERHLLDEIVRCRDFRSVYQDIDLVPYDEFCTRAPQEYLVDKENPHTLMINRLKFEYEERSRLKEQQEKLQAERLLLIKENRKAQEKLDRFDKLLDDLVQECEATEPVEKALLEASNYC</sequence>
<evidence type="ECO:0000256" key="1">
    <source>
        <dbReference type="ARBA" id="ARBA00004123"/>
    </source>
</evidence>
<keyword evidence="4" id="KW-0175">Coiled coil</keyword>
<keyword evidence="3" id="KW-0539">Nucleus</keyword>
<reference evidence="6" key="1">
    <citation type="submission" date="2020-01" db="EMBL/GenBank/DDBJ databases">
        <title>Genome Sequencing of Three Apophysomyces-Like Fungal Strains Confirms a Novel Fungal Genus in the Mucoromycota with divergent Burkholderia-like Endosymbiotic Bacteria.</title>
        <authorList>
            <person name="Stajich J.E."/>
            <person name="Macias A.M."/>
            <person name="Carter-House D."/>
            <person name="Lovett B."/>
            <person name="Kasson L.R."/>
            <person name="Berry K."/>
            <person name="Grigoriev I."/>
            <person name="Chang Y."/>
            <person name="Spatafora J."/>
            <person name="Kasson M.T."/>
        </authorList>
    </citation>
    <scope>NUCLEOTIDE SEQUENCE</scope>
    <source>
        <strain evidence="6">NRRL A-21654</strain>
    </source>
</reference>
<comment type="similarity">
    <text evidence="2">Belongs to the THOC5 family.</text>
</comment>
<evidence type="ECO:0000256" key="2">
    <source>
        <dbReference type="ARBA" id="ARBA00008044"/>
    </source>
</evidence>
<organism evidence="6 7">
    <name type="scientific">Apophysomyces ossiformis</name>
    <dbReference type="NCBI Taxonomy" id="679940"/>
    <lineage>
        <taxon>Eukaryota</taxon>
        <taxon>Fungi</taxon>
        <taxon>Fungi incertae sedis</taxon>
        <taxon>Mucoromycota</taxon>
        <taxon>Mucoromycotina</taxon>
        <taxon>Mucoromycetes</taxon>
        <taxon>Mucorales</taxon>
        <taxon>Mucorineae</taxon>
        <taxon>Mucoraceae</taxon>
        <taxon>Apophysomyces</taxon>
    </lineage>
</organism>
<dbReference type="EMBL" id="JABAYA010000259">
    <property type="protein sequence ID" value="KAF7721496.1"/>
    <property type="molecule type" value="Genomic_DNA"/>
</dbReference>
<evidence type="ECO:0000256" key="3">
    <source>
        <dbReference type="ARBA" id="ARBA00023242"/>
    </source>
</evidence>
<accession>A0A8H7ELD8</accession>
<dbReference type="GO" id="GO:0006406">
    <property type="term" value="P:mRNA export from nucleus"/>
    <property type="evidence" value="ECO:0007669"/>
    <property type="project" value="TreeGrafter"/>
</dbReference>
<protein>
    <submittedName>
        <fullName evidence="6">Uncharacterized protein</fullName>
    </submittedName>
</protein>
<dbReference type="GO" id="GO:0003729">
    <property type="term" value="F:mRNA binding"/>
    <property type="evidence" value="ECO:0007669"/>
    <property type="project" value="TreeGrafter"/>
</dbReference>
<evidence type="ECO:0000256" key="4">
    <source>
        <dbReference type="SAM" id="Coils"/>
    </source>
</evidence>